<dbReference type="OrthoDB" id="20734at2759"/>
<comment type="caution">
    <text evidence="3">The sequence shown here is derived from an EMBL/GenBank/DDBJ whole genome shotgun (WGS) entry which is preliminary data.</text>
</comment>
<dbReference type="GO" id="GO:0005739">
    <property type="term" value="C:mitochondrion"/>
    <property type="evidence" value="ECO:0007669"/>
    <property type="project" value="UniProtKB-SubCell"/>
</dbReference>
<name>A0A8H5B8B4_9AGAR</name>
<evidence type="ECO:0000256" key="1">
    <source>
        <dbReference type="ARBA" id="ARBA00004173"/>
    </source>
</evidence>
<organism evidence="3 4">
    <name type="scientific">Psilocybe cf. subviscida</name>
    <dbReference type="NCBI Taxonomy" id="2480587"/>
    <lineage>
        <taxon>Eukaryota</taxon>
        <taxon>Fungi</taxon>
        <taxon>Dikarya</taxon>
        <taxon>Basidiomycota</taxon>
        <taxon>Agaricomycotina</taxon>
        <taxon>Agaricomycetes</taxon>
        <taxon>Agaricomycetidae</taxon>
        <taxon>Agaricales</taxon>
        <taxon>Agaricineae</taxon>
        <taxon>Strophariaceae</taxon>
        <taxon>Psilocybe</taxon>
    </lineage>
</organism>
<dbReference type="EMBL" id="JAACJJ010000030">
    <property type="protein sequence ID" value="KAF5318635.1"/>
    <property type="molecule type" value="Genomic_DNA"/>
</dbReference>
<gene>
    <name evidence="3" type="ORF">D9619_010954</name>
</gene>
<proteinExistence type="predicted"/>
<keyword evidence="2" id="KW-0496">Mitochondrion</keyword>
<dbReference type="PANTHER" id="PTHR28133:SF1">
    <property type="entry name" value="REQUIRED FOR RESPIRATORY GROWTH PROTEIN 7, MITOCHONDRIAL"/>
    <property type="match status" value="1"/>
</dbReference>
<dbReference type="InterPro" id="IPR018828">
    <property type="entry name" value="RRG7"/>
</dbReference>
<dbReference type="PANTHER" id="PTHR28133">
    <property type="entry name" value="REQUIRED FOR RESPIRATORY GROWTH PROTEIN 7, MITOCHONDRIAL"/>
    <property type="match status" value="1"/>
</dbReference>
<evidence type="ECO:0000256" key="2">
    <source>
        <dbReference type="ARBA" id="ARBA00023128"/>
    </source>
</evidence>
<dbReference type="Pfam" id="PF10356">
    <property type="entry name" value="RRG7"/>
    <property type="match status" value="2"/>
</dbReference>
<comment type="subcellular location">
    <subcellularLocation>
        <location evidence="1">Mitochondrion</location>
    </subcellularLocation>
</comment>
<dbReference type="AlphaFoldDB" id="A0A8H5B8B4"/>
<protein>
    <recommendedName>
        <fullName evidence="5">Required for respiratory growth protein 7, mitochondrial</fullName>
    </recommendedName>
</protein>
<keyword evidence="4" id="KW-1185">Reference proteome</keyword>
<dbReference type="Proteomes" id="UP000567179">
    <property type="component" value="Unassembled WGS sequence"/>
</dbReference>
<reference evidence="3 4" key="1">
    <citation type="journal article" date="2020" name="ISME J.">
        <title>Uncovering the hidden diversity of litter-decomposition mechanisms in mushroom-forming fungi.</title>
        <authorList>
            <person name="Floudas D."/>
            <person name="Bentzer J."/>
            <person name="Ahren D."/>
            <person name="Johansson T."/>
            <person name="Persson P."/>
            <person name="Tunlid A."/>
        </authorList>
    </citation>
    <scope>NUCLEOTIDE SEQUENCE [LARGE SCALE GENOMIC DNA]</scope>
    <source>
        <strain evidence="3 4">CBS 101986</strain>
    </source>
</reference>
<accession>A0A8H5B8B4</accession>
<evidence type="ECO:0008006" key="5">
    <source>
        <dbReference type="Google" id="ProtNLM"/>
    </source>
</evidence>
<evidence type="ECO:0000313" key="3">
    <source>
        <dbReference type="EMBL" id="KAF5318635.1"/>
    </source>
</evidence>
<evidence type="ECO:0000313" key="4">
    <source>
        <dbReference type="Proteomes" id="UP000567179"/>
    </source>
</evidence>
<sequence length="230" mass="25759">MLHVPASIRTSLKGWSHGMREMSSALTPKMSTVHIGNAFEERSLNLLRQTMSMALTRVGGKEDGGVDLLGWWWLPHDDMTRTRLRVIAQCKAEQKKMGPAYVRELEGVLFRFMASDPAPVVALLISQSAFTKSTILRAQSSPIPFLLLHLPVMDPVEAEAHRKDEPGVLGAALCNPALMKLPDLYGRMEIRWERPLEGLGGRPALWWKGQRLNSQIPEVEQSMTQDLPID</sequence>